<name>A0A1F8F3I2_9BACT</name>
<protein>
    <recommendedName>
        <fullName evidence="3">Tetratricopeptide repeat protein</fullName>
    </recommendedName>
</protein>
<evidence type="ECO:0000313" key="1">
    <source>
        <dbReference type="EMBL" id="OGN07704.1"/>
    </source>
</evidence>
<dbReference type="SUPFAM" id="SSF54523">
    <property type="entry name" value="Pili subunits"/>
    <property type="match status" value="1"/>
</dbReference>
<sequence>MRKFIIFSTLILGVTVSQYFFDFTRPKYSEVPPMLLPTQTIKLADLGLHSAASGLMWIQTIQNIFAPGTKYYLMLSEYLKMVNDLDSRFSYPYAFGVLVLPDLKFIDEAIEIGERGLREADSDWRIPYYLATTYHIYKHDRTNAIKYFDIAIRTANVPDSVKRIALNYGAVSDIRQQTKQIWISIYETSGDEIVRERARLYILHYEYIELLERASNIYKQKTGDYPDSLDKLVSGRILKEIPKDPFGFEYMIDSRGRVSIKIN</sequence>
<reference evidence="1 2" key="1">
    <citation type="journal article" date="2016" name="Nat. Commun.">
        <title>Thousands of microbial genomes shed light on interconnected biogeochemical processes in an aquifer system.</title>
        <authorList>
            <person name="Anantharaman K."/>
            <person name="Brown C.T."/>
            <person name="Hug L.A."/>
            <person name="Sharon I."/>
            <person name="Castelle C.J."/>
            <person name="Probst A.J."/>
            <person name="Thomas B.C."/>
            <person name="Singh A."/>
            <person name="Wilkins M.J."/>
            <person name="Karaoz U."/>
            <person name="Brodie E.L."/>
            <person name="Williams K.H."/>
            <person name="Hubbard S.S."/>
            <person name="Banfield J.F."/>
        </authorList>
    </citation>
    <scope>NUCLEOTIDE SEQUENCE [LARGE SCALE GENOMIC DNA]</scope>
</reference>
<dbReference type="AlphaFoldDB" id="A0A1F8F3I2"/>
<organism evidence="1 2">
    <name type="scientific">Candidatus Yanofskybacteria bacterium RIFCSPHIGHO2_02_FULL_39_10</name>
    <dbReference type="NCBI Taxonomy" id="1802674"/>
    <lineage>
        <taxon>Bacteria</taxon>
        <taxon>Candidatus Yanofskyibacteriota</taxon>
    </lineage>
</organism>
<dbReference type="SUPFAM" id="SSF48452">
    <property type="entry name" value="TPR-like"/>
    <property type="match status" value="1"/>
</dbReference>
<accession>A0A1F8F3I2</accession>
<evidence type="ECO:0000313" key="2">
    <source>
        <dbReference type="Proteomes" id="UP000178908"/>
    </source>
</evidence>
<proteinExistence type="predicted"/>
<dbReference type="EMBL" id="MGJO01000066">
    <property type="protein sequence ID" value="OGN07704.1"/>
    <property type="molecule type" value="Genomic_DNA"/>
</dbReference>
<comment type="caution">
    <text evidence="1">The sequence shown here is derived from an EMBL/GenBank/DDBJ whole genome shotgun (WGS) entry which is preliminary data.</text>
</comment>
<gene>
    <name evidence="1" type="ORF">A3C61_02915</name>
</gene>
<dbReference type="InterPro" id="IPR011990">
    <property type="entry name" value="TPR-like_helical_dom_sf"/>
</dbReference>
<dbReference type="Proteomes" id="UP000178908">
    <property type="component" value="Unassembled WGS sequence"/>
</dbReference>
<dbReference type="InterPro" id="IPR045584">
    <property type="entry name" value="Pilin-like"/>
</dbReference>
<evidence type="ECO:0008006" key="3">
    <source>
        <dbReference type="Google" id="ProtNLM"/>
    </source>
</evidence>